<sequence>MHCLSRLTISIESEIQAWIDHKTLLTLSTSLQNPNDGFGSQTQALPITGNRACFGVDGLCALGGGVVLTNQVLALACVFEIGYFGRKEVVDAMVKAMLAHL</sequence>
<dbReference type="PANTHER" id="PTHR35834">
    <property type="entry name" value="ARMADILLO-TYPE FOLD PROTEIN-RELATED"/>
    <property type="match status" value="1"/>
</dbReference>
<accession>A0AAN9RDH4</accession>
<dbReference type="AlphaFoldDB" id="A0AAN9RDH4"/>
<reference evidence="1 2" key="1">
    <citation type="submission" date="2024-01" db="EMBL/GenBank/DDBJ databases">
        <title>The genomes of 5 underutilized Papilionoideae crops provide insights into root nodulation and disease resistanc.</title>
        <authorList>
            <person name="Jiang F."/>
        </authorList>
    </citation>
    <scope>NUCLEOTIDE SEQUENCE [LARGE SCALE GENOMIC DNA]</scope>
    <source>
        <strain evidence="1">JINMINGXINNONG_FW02</strain>
        <tissue evidence="1">Leaves</tissue>
    </source>
</reference>
<comment type="caution">
    <text evidence="1">The sequence shown here is derived from an EMBL/GenBank/DDBJ whole genome shotgun (WGS) entry which is preliminary data.</text>
</comment>
<proteinExistence type="predicted"/>
<organism evidence="1 2">
    <name type="scientific">Phaseolus coccineus</name>
    <name type="common">Scarlet runner bean</name>
    <name type="synonym">Phaseolus multiflorus</name>
    <dbReference type="NCBI Taxonomy" id="3886"/>
    <lineage>
        <taxon>Eukaryota</taxon>
        <taxon>Viridiplantae</taxon>
        <taxon>Streptophyta</taxon>
        <taxon>Embryophyta</taxon>
        <taxon>Tracheophyta</taxon>
        <taxon>Spermatophyta</taxon>
        <taxon>Magnoliopsida</taxon>
        <taxon>eudicotyledons</taxon>
        <taxon>Gunneridae</taxon>
        <taxon>Pentapetalae</taxon>
        <taxon>rosids</taxon>
        <taxon>fabids</taxon>
        <taxon>Fabales</taxon>
        <taxon>Fabaceae</taxon>
        <taxon>Papilionoideae</taxon>
        <taxon>50 kb inversion clade</taxon>
        <taxon>NPAAA clade</taxon>
        <taxon>indigoferoid/millettioid clade</taxon>
        <taxon>Phaseoleae</taxon>
        <taxon>Phaseolus</taxon>
    </lineage>
</organism>
<name>A0AAN9RDH4_PHACN</name>
<evidence type="ECO:0000313" key="1">
    <source>
        <dbReference type="EMBL" id="KAK7368057.1"/>
    </source>
</evidence>
<dbReference type="PANTHER" id="PTHR35834:SF2">
    <property type="entry name" value="ATAXIN-10 DOMAIN-CONTAINING PROTEIN"/>
    <property type="match status" value="1"/>
</dbReference>
<dbReference type="Proteomes" id="UP001374584">
    <property type="component" value="Unassembled WGS sequence"/>
</dbReference>
<evidence type="ECO:0000313" key="2">
    <source>
        <dbReference type="Proteomes" id="UP001374584"/>
    </source>
</evidence>
<gene>
    <name evidence="1" type="ORF">VNO80_10079</name>
</gene>
<dbReference type="EMBL" id="JAYMYR010000004">
    <property type="protein sequence ID" value="KAK7368057.1"/>
    <property type="molecule type" value="Genomic_DNA"/>
</dbReference>
<protein>
    <submittedName>
        <fullName evidence="1">Uncharacterized protein</fullName>
    </submittedName>
</protein>
<keyword evidence="2" id="KW-1185">Reference proteome</keyword>